<dbReference type="EMBL" id="JAPEVG010000057">
    <property type="protein sequence ID" value="KAJ8488836.1"/>
    <property type="molecule type" value="Genomic_DNA"/>
</dbReference>
<dbReference type="SFLD" id="SFLDS00019">
    <property type="entry name" value="Glutathione_Transferase_(cytos"/>
    <property type="match status" value="2"/>
</dbReference>
<sequence>MSQKKPLTLYGQPESLAPNPIKVAIVLEELGLEYNVVPTDIRKDEQKSAEYLETNPNGRTPALVDHSNGDFTIWESDAILLYLVERYDPEHKLSVAEGNDKFTLIQWLFFQASGQGPYFGQGFWFKYLDPDPEKQTSAIDRYQKEVLRVFGVLDGVLSKQEWLVGGKPTIADLSFITWNTAALNFVLKGLQGFDVEKQFPSFYSKVAIVLEELGLEYDVVPISTQKGEQKNPEYLKLNPNGRTPTLVDHSNGDFVLWESNAILLYLIEKYDSEHKLSVTDANEKYTLVQWLFFQSSGQGPYFGQAFWFRYQHSEKLPSALERYQEEVLRVFGVLENVLSKQEWLVGGKLTIADLSFITYILHELKEVDVETQFPAFYRSEGSLLRLARDTHICYLPRSASLDGIRRFVRDKSWPGFWLHRFSTKKQSDGLWRIVLQAEHAKPATGLESGLETLPVVSMFAFAQTNCSGCMSADRLMRIRAWKKNRPRTSESHLAVA</sequence>
<dbReference type="SFLD" id="SFLDG01151">
    <property type="entry name" value="Main.2:_Nu-like"/>
    <property type="match status" value="2"/>
</dbReference>
<dbReference type="InterPro" id="IPR040079">
    <property type="entry name" value="Glutathione_S-Trfase"/>
</dbReference>
<dbReference type="PANTHER" id="PTHR44051">
    <property type="entry name" value="GLUTATHIONE S-TRANSFERASE-RELATED"/>
    <property type="match status" value="1"/>
</dbReference>
<proteinExistence type="inferred from homology"/>
<feature type="domain" description="GST C-terminal" evidence="3">
    <location>
        <begin position="280"/>
        <end position="378"/>
    </location>
</feature>
<name>A0AAD7TZ29_9APHY</name>
<evidence type="ECO:0000256" key="1">
    <source>
        <dbReference type="ARBA" id="ARBA00007409"/>
    </source>
</evidence>
<evidence type="ECO:0000313" key="4">
    <source>
        <dbReference type="EMBL" id="KAJ8488836.1"/>
    </source>
</evidence>
<dbReference type="PROSITE" id="PS50404">
    <property type="entry name" value="GST_NTER"/>
    <property type="match status" value="2"/>
</dbReference>
<feature type="domain" description="GST N-terminal" evidence="2">
    <location>
        <begin position="205"/>
        <end position="274"/>
    </location>
</feature>
<accession>A0AAD7TZ29</accession>
<evidence type="ECO:0008006" key="6">
    <source>
        <dbReference type="Google" id="ProtNLM"/>
    </source>
</evidence>
<dbReference type="Proteomes" id="UP001215151">
    <property type="component" value="Unassembled WGS sequence"/>
</dbReference>
<dbReference type="CDD" id="cd03048">
    <property type="entry name" value="GST_N_Ure2p_like"/>
    <property type="match status" value="2"/>
</dbReference>
<feature type="domain" description="GST N-terminal" evidence="2">
    <location>
        <begin position="5"/>
        <end position="91"/>
    </location>
</feature>
<organism evidence="4 5">
    <name type="scientific">Trametes cubensis</name>
    <dbReference type="NCBI Taxonomy" id="1111947"/>
    <lineage>
        <taxon>Eukaryota</taxon>
        <taxon>Fungi</taxon>
        <taxon>Dikarya</taxon>
        <taxon>Basidiomycota</taxon>
        <taxon>Agaricomycotina</taxon>
        <taxon>Agaricomycetes</taxon>
        <taxon>Polyporales</taxon>
        <taxon>Polyporaceae</taxon>
        <taxon>Trametes</taxon>
    </lineage>
</organism>
<comment type="caution">
    <text evidence="4">The sequence shown here is derived from an EMBL/GenBank/DDBJ whole genome shotgun (WGS) entry which is preliminary data.</text>
</comment>
<dbReference type="InterPro" id="IPR036282">
    <property type="entry name" value="Glutathione-S-Trfase_C_sf"/>
</dbReference>
<dbReference type="InterPro" id="IPR004045">
    <property type="entry name" value="Glutathione_S-Trfase_N"/>
</dbReference>
<evidence type="ECO:0000259" key="2">
    <source>
        <dbReference type="PROSITE" id="PS50404"/>
    </source>
</evidence>
<dbReference type="AlphaFoldDB" id="A0AAD7TZ29"/>
<dbReference type="InterPro" id="IPR004046">
    <property type="entry name" value="GST_C"/>
</dbReference>
<keyword evidence="5" id="KW-1185">Reference proteome</keyword>
<dbReference type="SFLD" id="SFLDG00358">
    <property type="entry name" value="Main_(cytGST)"/>
    <property type="match status" value="2"/>
</dbReference>
<feature type="domain" description="GST C-terminal" evidence="3">
    <location>
        <begin position="97"/>
        <end position="234"/>
    </location>
</feature>
<dbReference type="SUPFAM" id="SSF47616">
    <property type="entry name" value="GST C-terminal domain-like"/>
    <property type="match status" value="2"/>
</dbReference>
<dbReference type="Pfam" id="PF02798">
    <property type="entry name" value="GST_N"/>
    <property type="match status" value="2"/>
</dbReference>
<dbReference type="InterPro" id="IPR010987">
    <property type="entry name" value="Glutathione-S-Trfase_C-like"/>
</dbReference>
<dbReference type="Gene3D" id="1.20.1050.130">
    <property type="match status" value="2"/>
</dbReference>
<evidence type="ECO:0000313" key="5">
    <source>
        <dbReference type="Proteomes" id="UP001215151"/>
    </source>
</evidence>
<evidence type="ECO:0000259" key="3">
    <source>
        <dbReference type="PROSITE" id="PS50405"/>
    </source>
</evidence>
<dbReference type="PANTHER" id="PTHR44051:SF3">
    <property type="entry name" value="TRANSCRIPTIONAL REGULATOR URE2"/>
    <property type="match status" value="1"/>
</dbReference>
<reference evidence="4" key="1">
    <citation type="submission" date="2022-11" db="EMBL/GenBank/DDBJ databases">
        <title>Genome Sequence of Cubamyces cubensis.</title>
        <authorList>
            <person name="Buettner E."/>
        </authorList>
    </citation>
    <scope>NUCLEOTIDE SEQUENCE</scope>
    <source>
        <strain evidence="4">MPL-01</strain>
    </source>
</reference>
<dbReference type="Pfam" id="PF00043">
    <property type="entry name" value="GST_C"/>
    <property type="match status" value="2"/>
</dbReference>
<gene>
    <name evidence="4" type="ORF">ONZ51_g3315</name>
</gene>
<dbReference type="PROSITE" id="PS50405">
    <property type="entry name" value="GST_CTER"/>
    <property type="match status" value="2"/>
</dbReference>
<dbReference type="SUPFAM" id="SSF52833">
    <property type="entry name" value="Thioredoxin-like"/>
    <property type="match status" value="2"/>
</dbReference>
<protein>
    <recommendedName>
        <fullName evidence="6">Glutathione S-transferase</fullName>
    </recommendedName>
</protein>
<dbReference type="InterPro" id="IPR036249">
    <property type="entry name" value="Thioredoxin-like_sf"/>
</dbReference>
<comment type="similarity">
    <text evidence="1">Belongs to the GST superfamily.</text>
</comment>